<keyword evidence="3" id="KW-1185">Reference proteome</keyword>
<dbReference type="Pfam" id="PF13460">
    <property type="entry name" value="NAD_binding_10"/>
    <property type="match status" value="1"/>
</dbReference>
<dbReference type="EMBL" id="CP000746">
    <property type="protein sequence ID" value="ABR75444.1"/>
    <property type="molecule type" value="Genomic_DNA"/>
</dbReference>
<dbReference type="SUPFAM" id="SSF51735">
    <property type="entry name" value="NAD(P)-binding Rossmann-fold domains"/>
    <property type="match status" value="1"/>
</dbReference>
<dbReference type="AlphaFoldDB" id="A6VR47"/>
<gene>
    <name evidence="2" type="ordered locus">Asuc_2100</name>
</gene>
<organism evidence="2 3">
    <name type="scientific">Actinobacillus succinogenes (strain ATCC 55618 / DSM 22257 / CCUG 43843 / 130Z)</name>
    <dbReference type="NCBI Taxonomy" id="339671"/>
    <lineage>
        <taxon>Bacteria</taxon>
        <taxon>Pseudomonadati</taxon>
        <taxon>Pseudomonadota</taxon>
        <taxon>Gammaproteobacteria</taxon>
        <taxon>Pasteurellales</taxon>
        <taxon>Pasteurellaceae</taxon>
        <taxon>Actinobacillus</taxon>
    </lineage>
</organism>
<evidence type="ECO:0000313" key="3">
    <source>
        <dbReference type="Proteomes" id="UP000001114"/>
    </source>
</evidence>
<dbReference type="CDD" id="cd05244">
    <property type="entry name" value="BVR-B_like_SDR_a"/>
    <property type="match status" value="1"/>
</dbReference>
<sequence>MKKIAIIGANGQAGSKIVDEALLQGYDVTAVVRNPAYQNEKTKVICKDIMSLEKSDLAGFDAVITAFGTWSEETRHLHTDGLMHLADLLSGTSTRLLVVGGAGGLYTDESHTTRLLDTPDFPEAYKPTATAMSKGLAALGKRDDVRWTYLSPAAEFEADMPRTGKYITAGEVFTVNDKGESVISYADYAIAMIDELKNEQFVQKRFSVLGV</sequence>
<feature type="domain" description="NAD(P)-binding" evidence="1">
    <location>
        <begin position="8"/>
        <end position="197"/>
    </location>
</feature>
<dbReference type="KEGG" id="asu:Asuc_2100"/>
<proteinExistence type="predicted"/>
<name>A6VR47_ACTSZ</name>
<dbReference type="OrthoDB" id="7352421at2"/>
<evidence type="ECO:0000259" key="1">
    <source>
        <dbReference type="Pfam" id="PF13460"/>
    </source>
</evidence>
<reference evidence="3" key="1">
    <citation type="journal article" date="2010" name="BMC Genomics">
        <title>A genomic perspective on the potential of Actinobacillus succinogenes for industrial succinate production.</title>
        <authorList>
            <person name="McKinlay J.B."/>
            <person name="Laivenieks M."/>
            <person name="Schindler B.D."/>
            <person name="McKinlay A.A."/>
            <person name="Siddaramappa S."/>
            <person name="Challacombe J.F."/>
            <person name="Lowry S.R."/>
            <person name="Clum A."/>
            <person name="Lapidus A.L."/>
            <person name="Burkhart K.B."/>
            <person name="Harkins V."/>
            <person name="Vieille C."/>
        </authorList>
    </citation>
    <scope>NUCLEOTIDE SEQUENCE [LARGE SCALE GENOMIC DNA]</scope>
    <source>
        <strain evidence="3">ATCC 55618 / DSM 22257 / CCUG 43843 / 130Z</strain>
    </source>
</reference>
<dbReference type="eggNOG" id="COG2910">
    <property type="taxonomic scope" value="Bacteria"/>
</dbReference>
<dbReference type="Proteomes" id="UP000001114">
    <property type="component" value="Chromosome"/>
</dbReference>
<dbReference type="STRING" id="339671.Asuc_2100"/>
<protein>
    <recommendedName>
        <fullName evidence="1">NAD(P)-binding domain-containing protein</fullName>
    </recommendedName>
</protein>
<evidence type="ECO:0000313" key="2">
    <source>
        <dbReference type="EMBL" id="ABR75444.1"/>
    </source>
</evidence>
<dbReference type="HOGENOM" id="CLU_025711_3_2_6"/>
<dbReference type="InterPro" id="IPR016040">
    <property type="entry name" value="NAD(P)-bd_dom"/>
</dbReference>
<dbReference type="GO" id="GO:0016646">
    <property type="term" value="F:oxidoreductase activity, acting on the CH-NH group of donors, NAD or NADP as acceptor"/>
    <property type="evidence" value="ECO:0007669"/>
    <property type="project" value="TreeGrafter"/>
</dbReference>
<dbReference type="Gene3D" id="3.40.50.720">
    <property type="entry name" value="NAD(P)-binding Rossmann-like Domain"/>
    <property type="match status" value="1"/>
</dbReference>
<dbReference type="PANTHER" id="PTHR43355:SF2">
    <property type="entry name" value="FLAVIN REDUCTASE (NADPH)"/>
    <property type="match status" value="1"/>
</dbReference>
<accession>A6VR47</accession>
<dbReference type="InterPro" id="IPR036291">
    <property type="entry name" value="NAD(P)-bd_dom_sf"/>
</dbReference>
<dbReference type="PANTHER" id="PTHR43355">
    <property type="entry name" value="FLAVIN REDUCTASE (NADPH)"/>
    <property type="match status" value="1"/>
</dbReference>
<dbReference type="InterPro" id="IPR051606">
    <property type="entry name" value="Polyketide_Oxido-like"/>
</dbReference>
<dbReference type="RefSeq" id="WP_012073820.1">
    <property type="nucleotide sequence ID" value="NC_009655.1"/>
</dbReference>